<dbReference type="Proteomes" id="UP000027100">
    <property type="component" value="Unassembled WGS sequence"/>
</dbReference>
<keyword evidence="1" id="KW-1133">Transmembrane helix</keyword>
<feature type="transmembrane region" description="Helical" evidence="1">
    <location>
        <begin position="135"/>
        <end position="164"/>
    </location>
</feature>
<keyword evidence="1" id="KW-0472">Membrane</keyword>
<gene>
    <name evidence="2" type="ORF">HPO_10572</name>
</gene>
<dbReference type="EMBL" id="ARYM01000011">
    <property type="protein sequence ID" value="KCZ98342.1"/>
    <property type="molecule type" value="Genomic_DNA"/>
</dbReference>
<feature type="transmembrane region" description="Helical" evidence="1">
    <location>
        <begin position="90"/>
        <end position="115"/>
    </location>
</feature>
<dbReference type="AlphaFoldDB" id="A0A062VJW3"/>
<dbReference type="PATRIC" id="fig|1280954.3.peg.2142"/>
<feature type="transmembrane region" description="Helical" evidence="1">
    <location>
        <begin position="229"/>
        <end position="254"/>
    </location>
</feature>
<sequence length="271" mass="28368">MTTRLAVFPLISAAWSVAGRLLVSTAPWLILFALAAGLYSFALRSQSGLWLPLGAAMLAFLAGTELSRRAYQRLIPGAAAKFLPLAHANLAAYAAFLFIGFFVVFFLMMLPGILINEAGQYQLNDESDPALVREAFIALLGTPYGAVFIACCAVGAGLLGWIALRLTLYGAATSALGKAQVFRTWGRTKGHLKTLGLASLATHILPFALGVAVNGALHRALPDTGLGHFIGGAAGVLVFAPFLLAGHAMAAAAWERLKPAEPAPRPPSSGD</sequence>
<dbReference type="STRING" id="1280954.HPO_10572"/>
<accession>A0A062VJW3</accession>
<evidence type="ECO:0000313" key="2">
    <source>
        <dbReference type="EMBL" id="KCZ98342.1"/>
    </source>
</evidence>
<keyword evidence="1" id="KW-0812">Transmembrane</keyword>
<evidence type="ECO:0000313" key="3">
    <source>
        <dbReference type="Proteomes" id="UP000027100"/>
    </source>
</evidence>
<name>A0A062VJW3_9PROT</name>
<feature type="transmembrane region" description="Helical" evidence="1">
    <location>
        <begin position="48"/>
        <end position="66"/>
    </location>
</feature>
<keyword evidence="3" id="KW-1185">Reference proteome</keyword>
<comment type="caution">
    <text evidence="2">The sequence shown here is derived from an EMBL/GenBank/DDBJ whole genome shotgun (WGS) entry which is preliminary data.</text>
</comment>
<dbReference type="OrthoDB" id="7627821at2"/>
<proteinExistence type="predicted"/>
<protein>
    <submittedName>
        <fullName evidence="2">Uncharacterized protein</fullName>
    </submittedName>
</protein>
<evidence type="ECO:0000256" key="1">
    <source>
        <dbReference type="SAM" id="Phobius"/>
    </source>
</evidence>
<dbReference type="RefSeq" id="WP_035598205.1">
    <property type="nucleotide sequence ID" value="NZ_ARYM01000011.1"/>
</dbReference>
<feature type="transmembrane region" description="Helical" evidence="1">
    <location>
        <begin position="195"/>
        <end position="217"/>
    </location>
</feature>
<feature type="transmembrane region" description="Helical" evidence="1">
    <location>
        <begin position="21"/>
        <end position="42"/>
    </location>
</feature>
<reference evidence="2 3" key="1">
    <citation type="journal article" date="2014" name="Antonie Van Leeuwenhoek">
        <title>Hyphomonas beringensis sp. nov. and Hyphomonas chukchiensis sp. nov., isolated from surface seawater of the Bering Sea and Chukchi Sea.</title>
        <authorList>
            <person name="Li C."/>
            <person name="Lai Q."/>
            <person name="Li G."/>
            <person name="Dong C."/>
            <person name="Wang J."/>
            <person name="Liao Y."/>
            <person name="Shao Z."/>
        </authorList>
    </citation>
    <scope>NUCLEOTIDE SEQUENCE [LARGE SCALE GENOMIC DNA]</scope>
    <source>
        <strain evidence="2 3">PS728</strain>
    </source>
</reference>
<organism evidence="2 3">
    <name type="scientific">Hyphomonas polymorpha PS728</name>
    <dbReference type="NCBI Taxonomy" id="1280954"/>
    <lineage>
        <taxon>Bacteria</taxon>
        <taxon>Pseudomonadati</taxon>
        <taxon>Pseudomonadota</taxon>
        <taxon>Alphaproteobacteria</taxon>
        <taxon>Hyphomonadales</taxon>
        <taxon>Hyphomonadaceae</taxon>
        <taxon>Hyphomonas</taxon>
    </lineage>
</organism>